<feature type="transmembrane region" description="Helical" evidence="7">
    <location>
        <begin position="261"/>
        <end position="286"/>
    </location>
</feature>
<feature type="transmembrane region" description="Helical" evidence="7">
    <location>
        <begin position="12"/>
        <end position="42"/>
    </location>
</feature>
<feature type="transmembrane region" description="Helical" evidence="7">
    <location>
        <begin position="233"/>
        <end position="255"/>
    </location>
</feature>
<dbReference type="PIRSF" id="PIRSF006066">
    <property type="entry name" value="HI0050"/>
    <property type="match status" value="1"/>
</dbReference>
<keyword evidence="6 7" id="KW-0472">Membrane</keyword>
<dbReference type="InterPro" id="IPR004681">
    <property type="entry name" value="TRAP_DctM"/>
</dbReference>
<comment type="function">
    <text evidence="7">Part of the tripartite ATP-independent periplasmic (TRAP) transport system.</text>
</comment>
<reference evidence="9 10" key="1">
    <citation type="submission" date="2021-03" db="EMBL/GenBank/DDBJ databases">
        <title>Sneathiella sp. CAU 1612 isolated from Kang Won-do.</title>
        <authorList>
            <person name="Kim W."/>
        </authorList>
    </citation>
    <scope>NUCLEOTIDE SEQUENCE [LARGE SCALE GENOMIC DNA]</scope>
    <source>
        <strain evidence="9 10">CAU 1612</strain>
    </source>
</reference>
<dbReference type="PANTHER" id="PTHR33362">
    <property type="entry name" value="SIALIC ACID TRAP TRANSPORTER PERMEASE PROTEIN SIAT-RELATED"/>
    <property type="match status" value="1"/>
</dbReference>
<evidence type="ECO:0000256" key="7">
    <source>
        <dbReference type="RuleBase" id="RU369079"/>
    </source>
</evidence>
<feature type="transmembrane region" description="Helical" evidence="7">
    <location>
        <begin position="298"/>
        <end position="322"/>
    </location>
</feature>
<evidence type="ECO:0000259" key="8">
    <source>
        <dbReference type="Pfam" id="PF06808"/>
    </source>
</evidence>
<dbReference type="EMBL" id="JAFLNC010000002">
    <property type="protein sequence ID" value="MBO0333243.1"/>
    <property type="molecule type" value="Genomic_DNA"/>
</dbReference>
<evidence type="ECO:0000256" key="5">
    <source>
        <dbReference type="ARBA" id="ARBA00022989"/>
    </source>
</evidence>
<comment type="subunit">
    <text evidence="7">The complex comprises the extracytoplasmic solute receptor protein and the two transmembrane proteins.</text>
</comment>
<keyword evidence="3 7" id="KW-0997">Cell inner membrane</keyword>
<name>A0ABS3F3Z3_9PROT</name>
<feature type="transmembrane region" description="Helical" evidence="7">
    <location>
        <begin position="374"/>
        <end position="401"/>
    </location>
</feature>
<feature type="transmembrane region" description="Helical" evidence="7">
    <location>
        <begin position="334"/>
        <end position="362"/>
    </location>
</feature>
<dbReference type="RefSeq" id="WP_207043401.1">
    <property type="nucleotide sequence ID" value="NZ_JAFLNC010000002.1"/>
</dbReference>
<comment type="subcellular location">
    <subcellularLocation>
        <location evidence="1 7">Cell inner membrane</location>
        <topology evidence="1 7">Multi-pass membrane protein</topology>
    </subcellularLocation>
</comment>
<proteinExistence type="inferred from homology"/>
<feature type="transmembrane region" description="Helical" evidence="7">
    <location>
        <begin position="158"/>
        <end position="180"/>
    </location>
</feature>
<organism evidence="9 10">
    <name type="scientific">Sneathiella sedimenti</name>
    <dbReference type="NCBI Taxonomy" id="2816034"/>
    <lineage>
        <taxon>Bacteria</taxon>
        <taxon>Pseudomonadati</taxon>
        <taxon>Pseudomonadota</taxon>
        <taxon>Alphaproteobacteria</taxon>
        <taxon>Sneathiellales</taxon>
        <taxon>Sneathiellaceae</taxon>
        <taxon>Sneathiella</taxon>
    </lineage>
</organism>
<dbReference type="InterPro" id="IPR010656">
    <property type="entry name" value="DctM"/>
</dbReference>
<evidence type="ECO:0000256" key="2">
    <source>
        <dbReference type="ARBA" id="ARBA00022475"/>
    </source>
</evidence>
<evidence type="ECO:0000256" key="4">
    <source>
        <dbReference type="ARBA" id="ARBA00022692"/>
    </source>
</evidence>
<dbReference type="PANTHER" id="PTHR33362:SF5">
    <property type="entry name" value="C4-DICARBOXYLATE TRAP TRANSPORTER LARGE PERMEASE PROTEIN DCTM"/>
    <property type="match status" value="1"/>
</dbReference>
<feature type="transmembrane region" description="Helical" evidence="7">
    <location>
        <begin position="111"/>
        <end position="137"/>
    </location>
</feature>
<evidence type="ECO:0000313" key="9">
    <source>
        <dbReference type="EMBL" id="MBO0333243.1"/>
    </source>
</evidence>
<protein>
    <recommendedName>
        <fullName evidence="7">TRAP transporter large permease protein</fullName>
    </recommendedName>
</protein>
<keyword evidence="4 7" id="KW-0812">Transmembrane</keyword>
<feature type="transmembrane region" description="Helical" evidence="7">
    <location>
        <begin position="421"/>
        <end position="442"/>
    </location>
</feature>
<dbReference type="Pfam" id="PF06808">
    <property type="entry name" value="DctM"/>
    <property type="match status" value="1"/>
</dbReference>
<keyword evidence="7" id="KW-0813">Transport</keyword>
<comment type="similarity">
    <text evidence="7">Belongs to the TRAP transporter large permease family.</text>
</comment>
<comment type="caution">
    <text evidence="7">Lacks conserved residue(s) required for the propagation of feature annotation.</text>
</comment>
<evidence type="ECO:0000313" key="10">
    <source>
        <dbReference type="Proteomes" id="UP000664761"/>
    </source>
</evidence>
<keyword evidence="2" id="KW-1003">Cell membrane</keyword>
<keyword evidence="5 7" id="KW-1133">Transmembrane helix</keyword>
<evidence type="ECO:0000256" key="6">
    <source>
        <dbReference type="ARBA" id="ARBA00023136"/>
    </source>
</evidence>
<keyword evidence="10" id="KW-1185">Reference proteome</keyword>
<evidence type="ECO:0000256" key="3">
    <source>
        <dbReference type="ARBA" id="ARBA00022519"/>
    </source>
</evidence>
<dbReference type="Proteomes" id="UP000664761">
    <property type="component" value="Unassembled WGS sequence"/>
</dbReference>
<accession>A0ABS3F3Z3</accession>
<feature type="domain" description="TRAP C4-dicarboxylate transport system permease DctM subunit" evidence="8">
    <location>
        <begin position="11"/>
        <end position="436"/>
    </location>
</feature>
<comment type="caution">
    <text evidence="9">The sequence shown here is derived from an EMBL/GenBank/DDBJ whole genome shotgun (WGS) entry which is preliminary data.</text>
</comment>
<evidence type="ECO:0000256" key="1">
    <source>
        <dbReference type="ARBA" id="ARBA00004429"/>
    </source>
</evidence>
<gene>
    <name evidence="9" type="ORF">J0X12_06450</name>
</gene>
<sequence>MDPFLLGICGFAIVIILLALRVPIAFCLGSVAVACTFLFYAWPHGGEFNGSAGWRSATTILTSNSYDFVHSFELTMVPLFILLSQVAYHAGITTDIYNSARVWLARVPGGLAIASILGCGGFSAITGSSVACAAAMGRICTPEMLKAGYGQRLATSSVAVGGTLGSLIPPSVPFILYGIFTETSISKLFLAGILPGIISLVGYIIVVLIWVKMSPSEAPQFSEEKKPGDRRRAALKAWPAVLLFLIIVVGIYGGVFTTTEAAGISAVTAIFLGVMMRRLSFASFILSLRETAYQTAMIFMIVFGAKIFVSFISLTGVSPWLIAQVQAANVSDWIVIAILCLMFLVLGMFLDPIGILLLTLPVSIPLVENMGLDLIWFGVIVVKLLEIGLITPPVGLNAFIIKAVGGKDIQIHSIFAGISRFLIVEVVILVMLLLFPILSLLIPNTMY</sequence>
<feature type="transmembrane region" description="Helical" evidence="7">
    <location>
        <begin position="192"/>
        <end position="212"/>
    </location>
</feature>
<dbReference type="NCBIfam" id="TIGR00786">
    <property type="entry name" value="dctM"/>
    <property type="match status" value="1"/>
</dbReference>